<evidence type="ECO:0000313" key="1">
    <source>
        <dbReference type="EMBL" id="MDE1348400.1"/>
    </source>
</evidence>
<protein>
    <submittedName>
        <fullName evidence="1">Uncharacterized protein</fullName>
    </submittedName>
</protein>
<sequence>MLKMIGPTKIGEILNPSEMEYTNQIFFKTHTHLEAYIKRVLLVALRLKGVKYDNSVKIVESTYINTANLIDKVLALLDTQSRSQNDVLNDLKLKYPHFFTCKDLVLTFSSVYRNRLAHGTISELKDPELLKLLCQTNYAFFQSFEDLLKREYLHSALEKPKDWGAGRGKSEAIETTVKSLKLGSIVKEPKSKSQVEKLLGSTPYVNAL</sequence>
<reference evidence="1" key="1">
    <citation type="submission" date="2022-02" db="EMBL/GenBank/DDBJ databases">
        <title>Emergence and expansion in Europe of a Vibrio aestuarianus clonal complex pathogenic for oysters.</title>
        <authorList>
            <person name="Mesnil A."/>
            <person name="Travers M.-A."/>
        </authorList>
    </citation>
    <scope>NUCLEOTIDE SEQUENCE</scope>
    <source>
        <strain evidence="1">19_064_15T1</strain>
    </source>
</reference>
<proteinExistence type="predicted"/>
<dbReference type="AlphaFoldDB" id="A0A9X4FDV7"/>
<dbReference type="EMBL" id="JAKNAX010000126">
    <property type="protein sequence ID" value="MDE1348400.1"/>
    <property type="molecule type" value="Genomic_DNA"/>
</dbReference>
<evidence type="ECO:0000313" key="2">
    <source>
        <dbReference type="Proteomes" id="UP001140978"/>
    </source>
</evidence>
<name>A0A9X4FDV7_9VIBR</name>
<organism evidence="1 2">
    <name type="scientific">Vibrio aestuarianus</name>
    <dbReference type="NCBI Taxonomy" id="28171"/>
    <lineage>
        <taxon>Bacteria</taxon>
        <taxon>Pseudomonadati</taxon>
        <taxon>Pseudomonadota</taxon>
        <taxon>Gammaproteobacteria</taxon>
        <taxon>Vibrionales</taxon>
        <taxon>Vibrionaceae</taxon>
        <taxon>Vibrio</taxon>
    </lineage>
</organism>
<gene>
    <name evidence="1" type="ORF">L9X51_18715</name>
</gene>
<dbReference type="Proteomes" id="UP001140978">
    <property type="component" value="Unassembled WGS sequence"/>
</dbReference>
<accession>A0A9X4FDV7</accession>
<comment type="caution">
    <text evidence="1">The sequence shown here is derived from an EMBL/GenBank/DDBJ whole genome shotgun (WGS) entry which is preliminary data.</text>
</comment>